<keyword evidence="3" id="KW-1185">Reference proteome</keyword>
<feature type="transmembrane region" description="Helical" evidence="1">
    <location>
        <begin position="59"/>
        <end position="75"/>
    </location>
</feature>
<evidence type="ECO:0000256" key="1">
    <source>
        <dbReference type="SAM" id="Phobius"/>
    </source>
</evidence>
<proteinExistence type="predicted"/>
<evidence type="ECO:0000313" key="2">
    <source>
        <dbReference type="EMBL" id="GAA4626721.1"/>
    </source>
</evidence>
<feature type="transmembrane region" description="Helical" evidence="1">
    <location>
        <begin position="6"/>
        <end position="25"/>
    </location>
</feature>
<evidence type="ECO:0000313" key="3">
    <source>
        <dbReference type="Proteomes" id="UP001501442"/>
    </source>
</evidence>
<dbReference type="RefSeq" id="WP_345431996.1">
    <property type="nucleotide sequence ID" value="NZ_BAABHK010000004.1"/>
</dbReference>
<keyword evidence="1" id="KW-0812">Transmembrane</keyword>
<keyword evidence="1" id="KW-0472">Membrane</keyword>
<dbReference type="EMBL" id="BAABHK010000004">
    <property type="protein sequence ID" value="GAA4626721.1"/>
    <property type="molecule type" value="Genomic_DNA"/>
</dbReference>
<reference evidence="3" key="1">
    <citation type="journal article" date="2019" name="Int. J. Syst. Evol. Microbiol.">
        <title>The Global Catalogue of Microorganisms (GCM) 10K type strain sequencing project: providing services to taxonomists for standard genome sequencing and annotation.</title>
        <authorList>
            <consortium name="The Broad Institute Genomics Platform"/>
            <consortium name="The Broad Institute Genome Sequencing Center for Infectious Disease"/>
            <person name="Wu L."/>
            <person name="Ma J."/>
        </authorList>
    </citation>
    <scope>NUCLEOTIDE SEQUENCE [LARGE SCALE GENOMIC DNA]</scope>
    <source>
        <strain evidence="3">JCM 17939</strain>
    </source>
</reference>
<keyword evidence="1" id="KW-1133">Transmembrane helix</keyword>
<accession>A0ABP8UCS4</accession>
<organism evidence="2 3">
    <name type="scientific">Actinoallomurus vinaceus</name>
    <dbReference type="NCBI Taxonomy" id="1080074"/>
    <lineage>
        <taxon>Bacteria</taxon>
        <taxon>Bacillati</taxon>
        <taxon>Actinomycetota</taxon>
        <taxon>Actinomycetes</taxon>
        <taxon>Streptosporangiales</taxon>
        <taxon>Thermomonosporaceae</taxon>
        <taxon>Actinoallomurus</taxon>
    </lineage>
</organism>
<sequence length="116" mass="12620">MSAVMAALSVAGSAFSFGGLALVILRWSDLEARHLAYGLYAIGNWLSFIYQAVGGDLGWAVFDGSLAAFYTWLWWRGRRNGRGKRVAKELGAKSRARIEVMARRMTPSPIPTPAGA</sequence>
<gene>
    <name evidence="2" type="ORF">GCM10023196_036110</name>
</gene>
<protein>
    <submittedName>
        <fullName evidence="2">Uncharacterized protein</fullName>
    </submittedName>
</protein>
<name>A0ABP8UCS4_9ACTN</name>
<dbReference type="Proteomes" id="UP001501442">
    <property type="component" value="Unassembled WGS sequence"/>
</dbReference>
<comment type="caution">
    <text evidence="2">The sequence shown here is derived from an EMBL/GenBank/DDBJ whole genome shotgun (WGS) entry which is preliminary data.</text>
</comment>
<feature type="transmembrane region" description="Helical" evidence="1">
    <location>
        <begin position="37"/>
        <end position="53"/>
    </location>
</feature>